<feature type="region of interest" description="Disordered" evidence="1">
    <location>
        <begin position="1"/>
        <end position="38"/>
    </location>
</feature>
<feature type="region of interest" description="Disordered" evidence="1">
    <location>
        <begin position="71"/>
        <end position="155"/>
    </location>
</feature>
<name>A9V4U6_MONBE</name>
<organism evidence="2 3">
    <name type="scientific">Monosiga brevicollis</name>
    <name type="common">Choanoflagellate</name>
    <dbReference type="NCBI Taxonomy" id="81824"/>
    <lineage>
        <taxon>Eukaryota</taxon>
        <taxon>Choanoflagellata</taxon>
        <taxon>Craspedida</taxon>
        <taxon>Salpingoecidae</taxon>
        <taxon>Monosiga</taxon>
    </lineage>
</organism>
<accession>A9V4U6</accession>
<dbReference type="Proteomes" id="UP000001357">
    <property type="component" value="Unassembled WGS sequence"/>
</dbReference>
<reference evidence="2 3" key="1">
    <citation type="journal article" date="2008" name="Nature">
        <title>The genome of the choanoflagellate Monosiga brevicollis and the origin of metazoans.</title>
        <authorList>
            <consortium name="JGI Sequencing"/>
            <person name="King N."/>
            <person name="Westbrook M.J."/>
            <person name="Young S.L."/>
            <person name="Kuo A."/>
            <person name="Abedin M."/>
            <person name="Chapman J."/>
            <person name="Fairclough S."/>
            <person name="Hellsten U."/>
            <person name="Isogai Y."/>
            <person name="Letunic I."/>
            <person name="Marr M."/>
            <person name="Pincus D."/>
            <person name="Putnam N."/>
            <person name="Rokas A."/>
            <person name="Wright K.J."/>
            <person name="Zuzow R."/>
            <person name="Dirks W."/>
            <person name="Good M."/>
            <person name="Goodstein D."/>
            <person name="Lemons D."/>
            <person name="Li W."/>
            <person name="Lyons J.B."/>
            <person name="Morris A."/>
            <person name="Nichols S."/>
            <person name="Richter D.J."/>
            <person name="Salamov A."/>
            <person name="Bork P."/>
            <person name="Lim W.A."/>
            <person name="Manning G."/>
            <person name="Miller W.T."/>
            <person name="McGinnis W."/>
            <person name="Shapiro H."/>
            <person name="Tjian R."/>
            <person name="Grigoriev I.V."/>
            <person name="Rokhsar D."/>
        </authorList>
    </citation>
    <scope>NUCLEOTIDE SEQUENCE [LARGE SCALE GENOMIC DNA]</scope>
    <source>
        <strain evidence="3">MX1 / ATCC 50154</strain>
    </source>
</reference>
<dbReference type="KEGG" id="mbr:MONBRDRAFT_27281"/>
<feature type="compositionally biased region" description="Basic and acidic residues" evidence="1">
    <location>
        <begin position="75"/>
        <end position="91"/>
    </location>
</feature>
<dbReference type="RefSeq" id="XP_001747690.1">
    <property type="nucleotide sequence ID" value="XM_001747638.1"/>
</dbReference>
<feature type="compositionally biased region" description="Polar residues" evidence="1">
    <location>
        <begin position="18"/>
        <end position="33"/>
    </location>
</feature>
<dbReference type="EMBL" id="CH991559">
    <property type="protein sequence ID" value="EDQ87430.1"/>
    <property type="molecule type" value="Genomic_DNA"/>
</dbReference>
<sequence>MVQGEAVIQHPLNRPKSHITQACEQRTNQQKLASNGKVGSNKVVFFRGSAKSQGEGRQEWPFLGQKTIPAAWPRKYRDMEGKGKGKEKEAEEAAEEKEEEEEEEEERRWRKGGRSKAEKNAVKRKKKDEEEEKEEEEEEEEEEEGGGRCSSTSTVSISGAGSGLAACLCNVVVDVTHIWRLRVRRVPRSCPMSDYTTALCVFY</sequence>
<evidence type="ECO:0000313" key="2">
    <source>
        <dbReference type="EMBL" id="EDQ87430.1"/>
    </source>
</evidence>
<dbReference type="InParanoid" id="A9V4U6"/>
<evidence type="ECO:0000313" key="3">
    <source>
        <dbReference type="Proteomes" id="UP000001357"/>
    </source>
</evidence>
<evidence type="ECO:0000256" key="1">
    <source>
        <dbReference type="SAM" id="MobiDB-lite"/>
    </source>
</evidence>
<dbReference type="GeneID" id="5893048"/>
<dbReference type="AlphaFoldDB" id="A9V4U6"/>
<feature type="compositionally biased region" description="Acidic residues" evidence="1">
    <location>
        <begin position="92"/>
        <end position="105"/>
    </location>
</feature>
<keyword evidence="3" id="KW-1185">Reference proteome</keyword>
<proteinExistence type="predicted"/>
<protein>
    <submittedName>
        <fullName evidence="2">Uncharacterized protein</fullName>
    </submittedName>
</protein>
<gene>
    <name evidence="2" type="ORF">MONBRDRAFT_27281</name>
</gene>
<feature type="compositionally biased region" description="Acidic residues" evidence="1">
    <location>
        <begin position="129"/>
        <end position="144"/>
    </location>
</feature>